<reference evidence="19" key="2">
    <citation type="submission" date="2017-11" db="EMBL/GenBank/DDBJ databases">
        <title>PacBio sequencing of new strain of the secondary endosymbiont Candidatus Hamiltonella defensa.</title>
        <authorList>
            <person name="Strand M.R."/>
            <person name="Oliver K."/>
        </authorList>
    </citation>
    <scope>NUCLEOTIDE SEQUENCE [LARGE SCALE GENOMIC DNA]</scope>
    <source>
        <strain evidence="19">A2C</strain>
    </source>
</reference>
<evidence type="ECO:0000256" key="5">
    <source>
        <dbReference type="ARBA" id="ARBA00022519"/>
    </source>
</evidence>
<evidence type="ECO:0000313" key="18">
    <source>
        <dbReference type="EMBL" id="ATW29395.1"/>
    </source>
</evidence>
<dbReference type="GO" id="GO:0015093">
    <property type="term" value="F:ferrous iron transmembrane transporter activity"/>
    <property type="evidence" value="ECO:0007669"/>
    <property type="project" value="UniProtKB-UniRule"/>
</dbReference>
<evidence type="ECO:0000256" key="13">
    <source>
        <dbReference type="NCBIfam" id="TIGR00437"/>
    </source>
</evidence>
<dbReference type="Proteomes" id="UP000230008">
    <property type="component" value="Chromosome"/>
</dbReference>
<evidence type="ECO:0000256" key="6">
    <source>
        <dbReference type="ARBA" id="ARBA00022692"/>
    </source>
</evidence>
<feature type="transmembrane region" description="Helical" evidence="16">
    <location>
        <begin position="289"/>
        <end position="311"/>
    </location>
</feature>
<dbReference type="InterPro" id="IPR027417">
    <property type="entry name" value="P-loop_NTPase"/>
</dbReference>
<dbReference type="GO" id="GO:0005525">
    <property type="term" value="F:GTP binding"/>
    <property type="evidence" value="ECO:0007669"/>
    <property type="project" value="UniProtKB-KW"/>
</dbReference>
<evidence type="ECO:0000256" key="15">
    <source>
        <dbReference type="PIRSR" id="PIRSR603373-2"/>
    </source>
</evidence>
<evidence type="ECO:0000313" key="19">
    <source>
        <dbReference type="Proteomes" id="UP000230008"/>
    </source>
</evidence>
<feature type="binding site" evidence="15">
    <location>
        <position position="21"/>
    </location>
    <ligand>
        <name>Mg(2+)</name>
        <dbReference type="ChEBI" id="CHEBI:18420"/>
        <label>2</label>
    </ligand>
</feature>
<keyword evidence="11 14" id="KW-0342">GTP-binding</keyword>
<organism evidence="18 19">
    <name type="scientific">Candidatus Williamhamiltonella defendens</name>
    <dbReference type="NCBI Taxonomy" id="138072"/>
    <lineage>
        <taxon>Bacteria</taxon>
        <taxon>Pseudomonadati</taxon>
        <taxon>Pseudomonadota</taxon>
        <taxon>Gammaproteobacteria</taxon>
        <taxon>Enterobacterales</taxon>
        <taxon>Enterobacteriaceae</taxon>
        <taxon>aphid secondary symbionts</taxon>
        <taxon>Candidatus Williamhamiltonella</taxon>
    </lineage>
</organism>
<keyword evidence="4 16" id="KW-0410">Iron transport</keyword>
<evidence type="ECO:0000259" key="17">
    <source>
        <dbReference type="PROSITE" id="PS51711"/>
    </source>
</evidence>
<keyword evidence="8 16" id="KW-1133">Transmembrane helix</keyword>
<dbReference type="GO" id="GO:0005886">
    <property type="term" value="C:plasma membrane"/>
    <property type="evidence" value="ECO:0007669"/>
    <property type="project" value="UniProtKB-SubCell"/>
</dbReference>
<dbReference type="Pfam" id="PF17910">
    <property type="entry name" value="FeoB_Cyto"/>
    <property type="match status" value="1"/>
</dbReference>
<feature type="transmembrane region" description="Helical" evidence="16">
    <location>
        <begin position="671"/>
        <end position="692"/>
    </location>
</feature>
<dbReference type="InterPro" id="IPR003373">
    <property type="entry name" value="Fe2_transport_prot-B"/>
</dbReference>
<feature type="binding site" evidence="14">
    <location>
        <begin position="120"/>
        <end position="123"/>
    </location>
    <ligand>
        <name>GTP</name>
        <dbReference type="ChEBI" id="CHEBI:37565"/>
        <label>1</label>
    </ligand>
</feature>
<keyword evidence="6 16" id="KW-0812">Transmembrane</keyword>
<dbReference type="NCBIfam" id="TIGR00231">
    <property type="entry name" value="small_GTP"/>
    <property type="match status" value="1"/>
</dbReference>
<evidence type="ECO:0000256" key="2">
    <source>
        <dbReference type="ARBA" id="ARBA00022448"/>
    </source>
</evidence>
<evidence type="ECO:0000256" key="4">
    <source>
        <dbReference type="ARBA" id="ARBA00022496"/>
    </source>
</evidence>
<evidence type="ECO:0000256" key="14">
    <source>
        <dbReference type="PIRSR" id="PIRSR603373-1"/>
    </source>
</evidence>
<dbReference type="AlphaFoldDB" id="A0A2D3T0Q5"/>
<feature type="transmembrane region" description="Helical" evidence="16">
    <location>
        <begin position="357"/>
        <end position="374"/>
    </location>
</feature>
<proteinExistence type="inferred from homology"/>
<keyword evidence="15" id="KW-0460">Magnesium</keyword>
<evidence type="ECO:0000256" key="8">
    <source>
        <dbReference type="ARBA" id="ARBA00022989"/>
    </source>
</evidence>
<dbReference type="Gene3D" id="1.10.287.1770">
    <property type="match status" value="1"/>
</dbReference>
<feature type="binding site" evidence="15">
    <location>
        <position position="25"/>
    </location>
    <ligand>
        <name>Mg(2+)</name>
        <dbReference type="ChEBI" id="CHEBI:18420"/>
        <label>2</label>
    </ligand>
</feature>
<keyword evidence="15" id="KW-0479">Metal-binding</keyword>
<keyword evidence="7 14" id="KW-0547">Nucleotide-binding</keyword>
<dbReference type="FunFam" id="3.40.50.300:FF:000426">
    <property type="entry name" value="Ferrous iron transport protein B"/>
    <property type="match status" value="1"/>
</dbReference>
<dbReference type="NCBIfam" id="NF007105">
    <property type="entry name" value="PRK09554.1"/>
    <property type="match status" value="1"/>
</dbReference>
<evidence type="ECO:0000256" key="16">
    <source>
        <dbReference type="RuleBase" id="RU362098"/>
    </source>
</evidence>
<comment type="function">
    <text evidence="16">Probable transporter of a GTP-driven Fe(2+) uptake system.</text>
</comment>
<dbReference type="CDD" id="cd01879">
    <property type="entry name" value="FeoB"/>
    <property type="match status" value="1"/>
</dbReference>
<comment type="subcellular location">
    <subcellularLocation>
        <location evidence="1 16">Cell inner membrane</location>
        <topology evidence="1 16">Multi-pass membrane protein</topology>
    </subcellularLocation>
</comment>
<dbReference type="Pfam" id="PF07670">
    <property type="entry name" value="Gate"/>
    <property type="match status" value="2"/>
</dbReference>
<dbReference type="EMBL" id="CP017606">
    <property type="protein sequence ID" value="ATW29395.1"/>
    <property type="molecule type" value="Genomic_DNA"/>
</dbReference>
<evidence type="ECO:0000256" key="1">
    <source>
        <dbReference type="ARBA" id="ARBA00004429"/>
    </source>
</evidence>
<accession>A0A2D3T0Q5</accession>
<dbReference type="PROSITE" id="PS51711">
    <property type="entry name" value="G_FEOB"/>
    <property type="match status" value="1"/>
</dbReference>
<dbReference type="NCBIfam" id="TIGR00437">
    <property type="entry name" value="feoB"/>
    <property type="match status" value="1"/>
</dbReference>
<keyword evidence="9 16" id="KW-0408">Iron</keyword>
<dbReference type="PANTHER" id="PTHR43185">
    <property type="entry name" value="FERROUS IRON TRANSPORT PROTEIN B"/>
    <property type="match status" value="1"/>
</dbReference>
<keyword evidence="5" id="KW-0997">Cell inner membrane</keyword>
<dbReference type="PANTHER" id="PTHR43185:SF1">
    <property type="entry name" value="FE(2+) TRANSPORTER FEOB"/>
    <property type="match status" value="1"/>
</dbReference>
<comment type="similarity">
    <text evidence="16">Belongs to the TRAFAC class TrmE-Era-EngA-EngB-Septin-like GTPase superfamily. FeoB GTPase (TC 9.A.8) family.</text>
</comment>
<dbReference type="Pfam" id="PF07664">
    <property type="entry name" value="FeoB_C"/>
    <property type="match status" value="1"/>
</dbReference>
<dbReference type="Gene3D" id="3.40.50.300">
    <property type="entry name" value="P-loop containing nucleotide triphosphate hydrolases"/>
    <property type="match status" value="1"/>
</dbReference>
<dbReference type="InterPro" id="IPR030389">
    <property type="entry name" value="G_FEOB_dom"/>
</dbReference>
<feature type="binding site" evidence="14">
    <location>
        <begin position="35"/>
        <end position="39"/>
    </location>
    <ligand>
        <name>GTP</name>
        <dbReference type="ChEBI" id="CHEBI:37565"/>
        <label>2</label>
    </ligand>
</feature>
<evidence type="ECO:0000256" key="10">
    <source>
        <dbReference type="ARBA" id="ARBA00023065"/>
    </source>
</evidence>
<keyword evidence="2 16" id="KW-0813">Transport</keyword>
<dbReference type="InterPro" id="IPR041069">
    <property type="entry name" value="FeoB_Cyto"/>
</dbReference>
<dbReference type="SUPFAM" id="SSF52540">
    <property type="entry name" value="P-loop containing nucleoside triphosphate hydrolases"/>
    <property type="match status" value="1"/>
</dbReference>
<feature type="transmembrane region" description="Helical" evidence="16">
    <location>
        <begin position="731"/>
        <end position="749"/>
    </location>
</feature>
<protein>
    <recommendedName>
        <fullName evidence="13 16">Ferrous iron transport protein B</fullName>
    </recommendedName>
</protein>
<dbReference type="InterPro" id="IPR011640">
    <property type="entry name" value="Fe2_transport_prot_B_C"/>
</dbReference>
<keyword evidence="12 16" id="KW-0472">Membrane</keyword>
<feature type="binding site" evidence="14">
    <location>
        <begin position="56"/>
        <end position="59"/>
    </location>
    <ligand>
        <name>GTP</name>
        <dbReference type="ChEBI" id="CHEBI:37565"/>
        <label>3</label>
    </ligand>
</feature>
<keyword evidence="3" id="KW-1003">Cell membrane</keyword>
<feature type="transmembrane region" description="Helical" evidence="16">
    <location>
        <begin position="394"/>
        <end position="416"/>
    </location>
</feature>
<dbReference type="InterPro" id="IPR006073">
    <property type="entry name" value="GTP-bd"/>
</dbReference>
<dbReference type="Pfam" id="PF02421">
    <property type="entry name" value="FeoB_N"/>
    <property type="match status" value="1"/>
</dbReference>
<feature type="transmembrane region" description="Helical" evidence="16">
    <location>
        <begin position="518"/>
        <end position="536"/>
    </location>
</feature>
<feature type="binding site" evidence="14">
    <location>
        <begin position="10"/>
        <end position="17"/>
    </location>
    <ligand>
        <name>GTP</name>
        <dbReference type="ChEBI" id="CHEBI:37565"/>
        <label>1</label>
    </ligand>
</feature>
<evidence type="ECO:0000256" key="7">
    <source>
        <dbReference type="ARBA" id="ARBA00022741"/>
    </source>
</evidence>
<evidence type="ECO:0000256" key="12">
    <source>
        <dbReference type="ARBA" id="ARBA00023136"/>
    </source>
</evidence>
<feature type="transmembrane region" description="Helical" evidence="16">
    <location>
        <begin position="428"/>
        <end position="454"/>
    </location>
</feature>
<feature type="transmembrane region" description="Helical" evidence="16">
    <location>
        <begin position="460"/>
        <end position="480"/>
    </location>
</feature>
<evidence type="ECO:0000256" key="3">
    <source>
        <dbReference type="ARBA" id="ARBA00022475"/>
    </source>
</evidence>
<evidence type="ECO:0000256" key="11">
    <source>
        <dbReference type="ARBA" id="ARBA00023134"/>
    </source>
</evidence>
<evidence type="ECO:0000256" key="9">
    <source>
        <dbReference type="ARBA" id="ARBA00023004"/>
    </source>
</evidence>
<keyword evidence="10" id="KW-0406">Ion transport</keyword>
<feature type="transmembrane region" description="Helical" evidence="16">
    <location>
        <begin position="699"/>
        <end position="719"/>
    </location>
</feature>
<sequence length="762" mass="84432">MKKLTIGLIGNPNTGKTTLFNQLTGAHQRVGNWAGVTVERKEGEFNTSEYQVTLVDLPGIYSLTTISEQTSLDEKIASEYILDNKADLLINVIDASNLERNLYLTLQLLEWEIPCILALNMLDIAQNQHIDIDIATLSTQLGCPVVPLISTQARGIKELKHTINSFQSDVRQINKKDDLVKYPSCLISALNQLIEIIPHDKIPEQKRRWLALQILEGDIYSISQAKKSGTFEAELNKILEQNRHNDSDVVIANARYQSIKSITDAVIRTEQLSGHRTTEVLDRFILHRWLGVPLFLFVMYLMFILAINVGGAFQPLFDIGSSAFFIKGTQWLGYQLHFPDWLTVFLAQGIGGGINTMLPLVPQIAMMYLFLSFLEDSGYMARAAFVMDRFMQLIGLPGKSFVPLIVGFGCNVPSIMGARTLEAPRERLITIMMAPFMSCGARLAIFAVFSAAFFGKSGASVVFSLYLLGIAAAILTGLLLKYTLVQGEASPFIMELPIYHVPHLKTLLLQTWQRLKGFVIRAGKVIIMASILIGGLNSFSLSGRTVDNINDSALASVSKELTPLLEPLGIKSDHWQATVGLIAGAMAKEVVVGTLNTLYTAERIHNEPFDPNDFHFLDELAGAIDETWEGLRHSINSNVLSNPIKASQGDGEMTQGSMGVMSQKFGSDIAAYSYLIFVLLYVPCASVMGAIARETHRGWMIFSILWGLNLAWSFSTLFYQIATFSQDPKRSTLTIMALFVINGLIILGLRRYPLFAKPTNVS</sequence>
<feature type="domain" description="FeoB-type G" evidence="17">
    <location>
        <begin position="3"/>
        <end position="169"/>
    </location>
</feature>
<name>A0A2D3T0Q5_9ENTR</name>
<reference evidence="19" key="1">
    <citation type="submission" date="2016-10" db="EMBL/GenBank/DDBJ databases">
        <authorList>
            <person name="Chevignon G."/>
        </authorList>
    </citation>
    <scope>NUCLEOTIDE SEQUENCE [LARGE SCALE GENOMIC DNA]</scope>
    <source>
        <strain evidence="19">A2C</strain>
    </source>
</reference>
<gene>
    <name evidence="18" type="ORF">BJP41_02500</name>
</gene>
<dbReference type="InterPro" id="IPR050860">
    <property type="entry name" value="FeoB_GTPase"/>
</dbReference>
<feature type="binding site" evidence="15">
    <location>
        <position position="24"/>
    </location>
    <ligand>
        <name>Mg(2+)</name>
        <dbReference type="ChEBI" id="CHEBI:18420"/>
        <label>2</label>
    </ligand>
</feature>
<dbReference type="GO" id="GO:0046872">
    <property type="term" value="F:metal ion binding"/>
    <property type="evidence" value="ECO:0007669"/>
    <property type="project" value="UniProtKB-KW"/>
</dbReference>
<dbReference type="InterPro" id="IPR005225">
    <property type="entry name" value="Small_GTP-bd"/>
</dbReference>
<dbReference type="InterPro" id="IPR011642">
    <property type="entry name" value="Gate_dom"/>
</dbReference>
<dbReference type="PRINTS" id="PR00326">
    <property type="entry name" value="GTP1OBG"/>
</dbReference>